<name>A0A4C1XF93_EUMVA</name>
<gene>
    <name evidence="1" type="ORF">EVAR_51542_1</name>
</gene>
<evidence type="ECO:0000313" key="2">
    <source>
        <dbReference type="Proteomes" id="UP000299102"/>
    </source>
</evidence>
<comment type="caution">
    <text evidence="1">The sequence shown here is derived from an EMBL/GenBank/DDBJ whole genome shotgun (WGS) entry which is preliminary data.</text>
</comment>
<keyword evidence="2" id="KW-1185">Reference proteome</keyword>
<protein>
    <submittedName>
        <fullName evidence="1">Uncharacterized protein</fullName>
    </submittedName>
</protein>
<reference evidence="1 2" key="1">
    <citation type="journal article" date="2019" name="Commun. Biol.">
        <title>The bagworm genome reveals a unique fibroin gene that provides high tensile strength.</title>
        <authorList>
            <person name="Kono N."/>
            <person name="Nakamura H."/>
            <person name="Ohtoshi R."/>
            <person name="Tomita M."/>
            <person name="Numata K."/>
            <person name="Arakawa K."/>
        </authorList>
    </citation>
    <scope>NUCLEOTIDE SEQUENCE [LARGE SCALE GENOMIC DNA]</scope>
</reference>
<accession>A0A4C1XF93</accession>
<dbReference type="EMBL" id="BGZK01000800">
    <property type="protein sequence ID" value="GBP60979.1"/>
    <property type="molecule type" value="Genomic_DNA"/>
</dbReference>
<evidence type="ECO:0000313" key="1">
    <source>
        <dbReference type="EMBL" id="GBP60979.1"/>
    </source>
</evidence>
<dbReference type="Proteomes" id="UP000299102">
    <property type="component" value="Unassembled WGS sequence"/>
</dbReference>
<proteinExistence type="predicted"/>
<organism evidence="1 2">
    <name type="scientific">Eumeta variegata</name>
    <name type="common">Bagworm moth</name>
    <name type="synonym">Eumeta japonica</name>
    <dbReference type="NCBI Taxonomy" id="151549"/>
    <lineage>
        <taxon>Eukaryota</taxon>
        <taxon>Metazoa</taxon>
        <taxon>Ecdysozoa</taxon>
        <taxon>Arthropoda</taxon>
        <taxon>Hexapoda</taxon>
        <taxon>Insecta</taxon>
        <taxon>Pterygota</taxon>
        <taxon>Neoptera</taxon>
        <taxon>Endopterygota</taxon>
        <taxon>Lepidoptera</taxon>
        <taxon>Glossata</taxon>
        <taxon>Ditrysia</taxon>
        <taxon>Tineoidea</taxon>
        <taxon>Psychidae</taxon>
        <taxon>Oiketicinae</taxon>
        <taxon>Eumeta</taxon>
    </lineage>
</organism>
<dbReference type="AlphaFoldDB" id="A0A4C1XF93"/>
<sequence>MEGAIDPDWKTEIRQFGTILEHSAGDCSEGQNYTCPLGRRGAGAPRRASPATRVSMGGDRDCRNLFYFGGYELSPVRRSGVADDRDRRLRVAGEWFSRA</sequence>